<dbReference type="EMBL" id="CAJDYZ010010335">
    <property type="protein sequence ID" value="CAD1477855.1"/>
    <property type="molecule type" value="Genomic_DNA"/>
</dbReference>
<keyword evidence="2" id="KW-1185">Reference proteome</keyword>
<comment type="caution">
    <text evidence="1">The sequence shown here is derived from an EMBL/GenBank/DDBJ whole genome shotgun (WGS) entry which is preliminary data.</text>
</comment>
<feature type="non-terminal residue" evidence="1">
    <location>
        <position position="81"/>
    </location>
</feature>
<reference evidence="1" key="1">
    <citation type="submission" date="2020-07" db="EMBL/GenBank/DDBJ databases">
        <authorList>
            <person name="Nazaruddin N."/>
        </authorList>
    </citation>
    <scope>NUCLEOTIDE SEQUENCE</scope>
</reference>
<protein>
    <submittedName>
        <fullName evidence="1">Uncharacterized protein</fullName>
    </submittedName>
</protein>
<evidence type="ECO:0000313" key="2">
    <source>
        <dbReference type="Proteomes" id="UP000752696"/>
    </source>
</evidence>
<name>A0A6V7HCT8_9HYME</name>
<evidence type="ECO:0000313" key="1">
    <source>
        <dbReference type="EMBL" id="CAD1477855.1"/>
    </source>
</evidence>
<sequence length="81" mass="8856">SQLDCMGIMEQHVFTELLFSAACTKVLGRMMGTRPRSSTEKGTDALLCLHAVPYRFSRVHGDANGVAFSAKQEKSAIILLL</sequence>
<accession>A0A6V7HCT8</accession>
<feature type="non-terminal residue" evidence="1">
    <location>
        <position position="1"/>
    </location>
</feature>
<organism evidence="1 2">
    <name type="scientific">Heterotrigona itama</name>
    <dbReference type="NCBI Taxonomy" id="395501"/>
    <lineage>
        <taxon>Eukaryota</taxon>
        <taxon>Metazoa</taxon>
        <taxon>Ecdysozoa</taxon>
        <taxon>Arthropoda</taxon>
        <taxon>Hexapoda</taxon>
        <taxon>Insecta</taxon>
        <taxon>Pterygota</taxon>
        <taxon>Neoptera</taxon>
        <taxon>Endopterygota</taxon>
        <taxon>Hymenoptera</taxon>
        <taxon>Apocrita</taxon>
        <taxon>Aculeata</taxon>
        <taxon>Apoidea</taxon>
        <taxon>Anthophila</taxon>
        <taxon>Apidae</taxon>
        <taxon>Heterotrigona</taxon>
    </lineage>
</organism>
<gene>
    <name evidence="1" type="ORF">MHI_LOCUS759756</name>
</gene>
<dbReference type="Proteomes" id="UP000752696">
    <property type="component" value="Unassembled WGS sequence"/>
</dbReference>
<proteinExistence type="predicted"/>
<dbReference type="AlphaFoldDB" id="A0A6V7HCT8"/>